<feature type="domain" description="Teneurin NHL" evidence="3">
    <location>
        <begin position="79"/>
        <end position="169"/>
    </location>
</feature>
<evidence type="ECO:0000256" key="2">
    <source>
        <dbReference type="PROSITE-ProRule" id="PRU00504"/>
    </source>
</evidence>
<evidence type="ECO:0000259" key="3">
    <source>
        <dbReference type="Pfam" id="PF25021"/>
    </source>
</evidence>
<dbReference type="SUPFAM" id="SSF101898">
    <property type="entry name" value="NHL repeat"/>
    <property type="match status" value="1"/>
</dbReference>
<sequence length="380" mass="42138">MVGIGFCLQFFTGGQSILNPPFFGIVTNVVPAFFHWVVSLISEAEPDISISSTTKFERGYKVETVFDGKKFGVEPHSAVVSPVREQVFISDSENNNIYKISTPLSLYSQPVLITGSPEGCCGHIDGELRNARMNHPKGLAVDDTGNVYVADTMNMAIRKISTNGVVTIAGGKWLKGEQGNMERASEDAKLSSDFDVVYVRSSCSLLVIDKGNRAIKAIQLHRTDCSPHNHNNSHPGTSLVVASCLFGYMLSLLQRRTGTIFSSISSKKSELASLGRALLNTCSSVVKFCSISSSWRSKNQSYTVHHHHEEDGHQPIRTKQHSSVNKTTLFGFHQHHHKKQTSRPQTHYMEEHRSKMIVFGAVQEDEGFRQSIYCGDFEHS</sequence>
<dbReference type="Proteomes" id="UP000249390">
    <property type="component" value="Unassembled WGS sequence"/>
</dbReference>
<dbReference type="InterPro" id="IPR011042">
    <property type="entry name" value="6-blade_b-propeller_TolB-like"/>
</dbReference>
<gene>
    <name evidence="4" type="ORF">DM860_005156</name>
</gene>
<dbReference type="PANTHER" id="PTHR13833">
    <property type="match status" value="1"/>
</dbReference>
<feature type="repeat" description="NHL" evidence="2">
    <location>
        <begin position="134"/>
        <end position="163"/>
    </location>
</feature>
<dbReference type="PANTHER" id="PTHR13833:SF78">
    <property type="entry name" value="POTASSIUM TRANSPORTER"/>
    <property type="match status" value="1"/>
</dbReference>
<dbReference type="Gene3D" id="2.120.10.30">
    <property type="entry name" value="TolB, C-terminal domain"/>
    <property type="match status" value="1"/>
</dbReference>
<dbReference type="PROSITE" id="PS51125">
    <property type="entry name" value="NHL"/>
    <property type="match status" value="1"/>
</dbReference>
<proteinExistence type="predicted"/>
<accession>A0A328DMI1</accession>
<comment type="caution">
    <text evidence="4">The sequence shown here is derived from an EMBL/GenBank/DDBJ whole genome shotgun (WGS) entry which is preliminary data.</text>
</comment>
<dbReference type="EMBL" id="NQVE01000122">
    <property type="protein sequence ID" value="RAL46877.1"/>
    <property type="molecule type" value="Genomic_DNA"/>
</dbReference>
<keyword evidence="5" id="KW-1185">Reference proteome</keyword>
<protein>
    <recommendedName>
        <fullName evidence="3">Teneurin NHL domain-containing protein</fullName>
    </recommendedName>
</protein>
<keyword evidence="1" id="KW-0677">Repeat</keyword>
<evidence type="ECO:0000313" key="5">
    <source>
        <dbReference type="Proteomes" id="UP000249390"/>
    </source>
</evidence>
<reference evidence="4 5" key="1">
    <citation type="submission" date="2018-06" db="EMBL/GenBank/DDBJ databases">
        <title>The Genome of Cuscuta australis (Dodder) Provides Insight into the Evolution of Plant Parasitism.</title>
        <authorList>
            <person name="Liu H."/>
        </authorList>
    </citation>
    <scope>NUCLEOTIDE SEQUENCE [LARGE SCALE GENOMIC DNA]</scope>
    <source>
        <strain evidence="5">cv. Yunnan</strain>
        <tissue evidence="4">Vines</tissue>
    </source>
</reference>
<organism evidence="4 5">
    <name type="scientific">Cuscuta australis</name>
    <dbReference type="NCBI Taxonomy" id="267555"/>
    <lineage>
        <taxon>Eukaryota</taxon>
        <taxon>Viridiplantae</taxon>
        <taxon>Streptophyta</taxon>
        <taxon>Embryophyta</taxon>
        <taxon>Tracheophyta</taxon>
        <taxon>Spermatophyta</taxon>
        <taxon>Magnoliopsida</taxon>
        <taxon>eudicotyledons</taxon>
        <taxon>Gunneridae</taxon>
        <taxon>Pentapetalae</taxon>
        <taxon>asterids</taxon>
        <taxon>lamiids</taxon>
        <taxon>Solanales</taxon>
        <taxon>Convolvulaceae</taxon>
        <taxon>Cuscuteae</taxon>
        <taxon>Cuscuta</taxon>
        <taxon>Cuscuta subgen. Grammica</taxon>
        <taxon>Cuscuta sect. Cleistogrammica</taxon>
    </lineage>
</organism>
<name>A0A328DMI1_9ASTE</name>
<dbReference type="InterPro" id="IPR056822">
    <property type="entry name" value="TEN_NHL"/>
</dbReference>
<evidence type="ECO:0000256" key="1">
    <source>
        <dbReference type="ARBA" id="ARBA00022737"/>
    </source>
</evidence>
<dbReference type="AlphaFoldDB" id="A0A328DMI1"/>
<dbReference type="Pfam" id="PF25021">
    <property type="entry name" value="TEN_NHL"/>
    <property type="match status" value="1"/>
</dbReference>
<evidence type="ECO:0000313" key="4">
    <source>
        <dbReference type="EMBL" id="RAL46877.1"/>
    </source>
</evidence>
<dbReference type="InterPro" id="IPR001258">
    <property type="entry name" value="NHL_repeat"/>
</dbReference>